<gene>
    <name evidence="1" type="ORF">R1flu_010850</name>
</gene>
<dbReference type="AlphaFoldDB" id="A0ABD1Z727"/>
<sequence length="95" mass="10008">MDGDIILVFARPLRACGLLNLTIKVSQDDASRHPSSAFAIYQDVRLCLGPSASSPATCLYTHRRSASSQVVGASAYLPHVALDCGSAILPLASHI</sequence>
<proteinExistence type="predicted"/>
<dbReference type="Proteomes" id="UP001605036">
    <property type="component" value="Unassembled WGS sequence"/>
</dbReference>
<dbReference type="EMBL" id="JBHFFA010000002">
    <property type="protein sequence ID" value="KAL2643263.1"/>
    <property type="molecule type" value="Genomic_DNA"/>
</dbReference>
<comment type="caution">
    <text evidence="1">The sequence shown here is derived from an EMBL/GenBank/DDBJ whole genome shotgun (WGS) entry which is preliminary data.</text>
</comment>
<name>A0ABD1Z727_9MARC</name>
<accession>A0ABD1Z727</accession>
<reference evidence="1 2" key="1">
    <citation type="submission" date="2024-09" db="EMBL/GenBank/DDBJ databases">
        <title>Chromosome-scale assembly of Riccia fluitans.</title>
        <authorList>
            <person name="Paukszto L."/>
            <person name="Sawicki J."/>
            <person name="Karawczyk K."/>
            <person name="Piernik-Szablinska J."/>
            <person name="Szczecinska M."/>
            <person name="Mazdziarz M."/>
        </authorList>
    </citation>
    <scope>NUCLEOTIDE SEQUENCE [LARGE SCALE GENOMIC DNA]</scope>
    <source>
        <strain evidence="1">Rf_01</strain>
        <tissue evidence="1">Aerial parts of the thallus</tissue>
    </source>
</reference>
<organism evidence="1 2">
    <name type="scientific">Riccia fluitans</name>
    <dbReference type="NCBI Taxonomy" id="41844"/>
    <lineage>
        <taxon>Eukaryota</taxon>
        <taxon>Viridiplantae</taxon>
        <taxon>Streptophyta</taxon>
        <taxon>Embryophyta</taxon>
        <taxon>Marchantiophyta</taxon>
        <taxon>Marchantiopsida</taxon>
        <taxon>Marchantiidae</taxon>
        <taxon>Marchantiales</taxon>
        <taxon>Ricciaceae</taxon>
        <taxon>Riccia</taxon>
    </lineage>
</organism>
<evidence type="ECO:0000313" key="2">
    <source>
        <dbReference type="Proteomes" id="UP001605036"/>
    </source>
</evidence>
<evidence type="ECO:0000313" key="1">
    <source>
        <dbReference type="EMBL" id="KAL2643263.1"/>
    </source>
</evidence>
<protein>
    <submittedName>
        <fullName evidence="1">Uncharacterized protein</fullName>
    </submittedName>
</protein>
<keyword evidence="2" id="KW-1185">Reference proteome</keyword>